<dbReference type="InterPro" id="IPR036397">
    <property type="entry name" value="RNaseH_sf"/>
</dbReference>
<dbReference type="InterPro" id="IPR001584">
    <property type="entry name" value="Integrase_cat-core"/>
</dbReference>
<proteinExistence type="predicted"/>
<accession>A0A2B4RSX2</accession>
<protein>
    <submittedName>
        <fullName evidence="2">Uncharacterized protein K02A2.6</fullName>
    </submittedName>
</protein>
<dbReference type="PROSITE" id="PS50994">
    <property type="entry name" value="INTEGRASE"/>
    <property type="match status" value="1"/>
</dbReference>
<dbReference type="GO" id="GO:0015074">
    <property type="term" value="P:DNA integration"/>
    <property type="evidence" value="ECO:0007669"/>
    <property type="project" value="InterPro"/>
</dbReference>
<dbReference type="EMBL" id="LSMT01000359">
    <property type="protein sequence ID" value="PFX19447.1"/>
    <property type="molecule type" value="Genomic_DNA"/>
</dbReference>
<reference evidence="3" key="1">
    <citation type="journal article" date="2017" name="bioRxiv">
        <title>Comparative analysis of the genomes of Stylophora pistillata and Acropora digitifera provides evidence for extensive differences between species of corals.</title>
        <authorList>
            <person name="Voolstra C.R."/>
            <person name="Li Y."/>
            <person name="Liew Y.J."/>
            <person name="Baumgarten S."/>
            <person name="Zoccola D."/>
            <person name="Flot J.-F."/>
            <person name="Tambutte S."/>
            <person name="Allemand D."/>
            <person name="Aranda M."/>
        </authorList>
    </citation>
    <scope>NUCLEOTIDE SEQUENCE [LARGE SCALE GENOMIC DNA]</scope>
</reference>
<dbReference type="Gene3D" id="3.30.420.10">
    <property type="entry name" value="Ribonuclease H-like superfamily/Ribonuclease H"/>
    <property type="match status" value="1"/>
</dbReference>
<gene>
    <name evidence="2" type="primary">K02A2.6</name>
    <name evidence="2" type="ORF">AWC38_SpisGene16131</name>
</gene>
<dbReference type="AlphaFoldDB" id="A0A2B4RSX2"/>
<dbReference type="InterPro" id="IPR050951">
    <property type="entry name" value="Retrovirus_Pol_polyprotein"/>
</dbReference>
<name>A0A2B4RSX2_STYPI</name>
<comment type="caution">
    <text evidence="2">The sequence shown here is derived from an EMBL/GenBank/DDBJ whole genome shotgun (WGS) entry which is preliminary data.</text>
</comment>
<dbReference type="Pfam" id="PF00665">
    <property type="entry name" value="rve"/>
    <property type="match status" value="1"/>
</dbReference>
<feature type="domain" description="Integrase catalytic" evidence="1">
    <location>
        <begin position="1"/>
        <end position="147"/>
    </location>
</feature>
<dbReference type="FunFam" id="3.30.420.10:FF:000063">
    <property type="entry name" value="Retrovirus-related Pol polyprotein from transposon 297-like Protein"/>
    <property type="match status" value="1"/>
</dbReference>
<dbReference type="OrthoDB" id="5984506at2759"/>
<dbReference type="Proteomes" id="UP000225706">
    <property type="component" value="Unassembled WGS sequence"/>
</dbReference>
<dbReference type="GO" id="GO:0003676">
    <property type="term" value="F:nucleic acid binding"/>
    <property type="evidence" value="ECO:0007669"/>
    <property type="project" value="InterPro"/>
</dbReference>
<dbReference type="PANTHER" id="PTHR37984">
    <property type="entry name" value="PROTEIN CBG26694"/>
    <property type="match status" value="1"/>
</dbReference>
<dbReference type="InterPro" id="IPR012337">
    <property type="entry name" value="RNaseH-like_sf"/>
</dbReference>
<dbReference type="SUPFAM" id="SSF53098">
    <property type="entry name" value="Ribonuclease H-like"/>
    <property type="match status" value="1"/>
</dbReference>
<organism evidence="2 3">
    <name type="scientific">Stylophora pistillata</name>
    <name type="common">Smooth cauliflower coral</name>
    <dbReference type="NCBI Taxonomy" id="50429"/>
    <lineage>
        <taxon>Eukaryota</taxon>
        <taxon>Metazoa</taxon>
        <taxon>Cnidaria</taxon>
        <taxon>Anthozoa</taxon>
        <taxon>Hexacorallia</taxon>
        <taxon>Scleractinia</taxon>
        <taxon>Astrocoeniina</taxon>
        <taxon>Pocilloporidae</taxon>
        <taxon>Stylophora</taxon>
    </lineage>
</organism>
<evidence type="ECO:0000259" key="1">
    <source>
        <dbReference type="PROSITE" id="PS50994"/>
    </source>
</evidence>
<dbReference type="PANTHER" id="PTHR37984:SF8">
    <property type="entry name" value="CCHC-TYPE DOMAIN-CONTAINING PROTEIN"/>
    <property type="match status" value="1"/>
</dbReference>
<evidence type="ECO:0000313" key="2">
    <source>
        <dbReference type="EMBL" id="PFX19447.1"/>
    </source>
</evidence>
<keyword evidence="3" id="KW-1185">Reference proteome</keyword>
<evidence type="ECO:0000313" key="3">
    <source>
        <dbReference type="Proteomes" id="UP000225706"/>
    </source>
</evidence>
<sequence>MTVGTDPFDFESKTYLLTVDYYSKFIEVDRLQDMGSKATIEVLKAQVSRHGIPDVIRSDGGPQFASKDFARFCKEYGIAHKTSSPHLLGANGEAERAVQTVKRLWRKAADMQLALLDYRTTPLEGVNLSPAQLLMGRRPRNKLPSLRDLLTPTAYNRQDVMHRLNQQKANQKFYHDRKSASDLSALVPRGDPGNIWGSSTGFADFCRQFSARDEGIGPHLHFRGMIHRKRPMGFVSSPLSLK</sequence>